<evidence type="ECO:0000313" key="2">
    <source>
        <dbReference type="EMBL" id="PTX39800.1"/>
    </source>
</evidence>
<keyword evidence="3" id="KW-1185">Reference proteome</keyword>
<accession>A0A2T6A7J7</accession>
<protein>
    <submittedName>
        <fullName evidence="2">Acyl dehydratase</fullName>
    </submittedName>
</protein>
<dbReference type="OrthoDB" id="5522043at2"/>
<dbReference type="Gene3D" id="3.10.129.10">
    <property type="entry name" value="Hotdog Thioesterase"/>
    <property type="match status" value="1"/>
</dbReference>
<dbReference type="InterPro" id="IPR016709">
    <property type="entry name" value="HadA-like"/>
</dbReference>
<dbReference type="AlphaFoldDB" id="A0A2T6A7J7"/>
<gene>
    <name evidence="2" type="ORF">C8N44_13643</name>
</gene>
<proteinExistence type="predicted"/>
<feature type="domain" description="FAS1-like dehydratase" evidence="1">
    <location>
        <begin position="10"/>
        <end position="138"/>
    </location>
</feature>
<comment type="caution">
    <text evidence="2">The sequence shown here is derived from an EMBL/GenBank/DDBJ whole genome shotgun (WGS) entry which is preliminary data.</text>
</comment>
<dbReference type="EMBL" id="QBKN01000036">
    <property type="protein sequence ID" value="PTX39800.1"/>
    <property type="molecule type" value="Genomic_DNA"/>
</dbReference>
<reference evidence="2 3" key="1">
    <citation type="submission" date="2018-04" db="EMBL/GenBank/DDBJ databases">
        <title>Genomic Encyclopedia of Archaeal and Bacterial Type Strains, Phase II (KMG-II): from individual species to whole genera.</title>
        <authorList>
            <person name="Goeker M."/>
        </authorList>
    </citation>
    <scope>NUCLEOTIDE SEQUENCE [LARGE SCALE GENOMIC DNA]</scope>
    <source>
        <strain evidence="2 3">DSM 29329</strain>
    </source>
</reference>
<organism evidence="2 3">
    <name type="scientific">Allosediminivita pacifica</name>
    <dbReference type="NCBI Taxonomy" id="1267769"/>
    <lineage>
        <taxon>Bacteria</taxon>
        <taxon>Pseudomonadati</taxon>
        <taxon>Pseudomonadota</taxon>
        <taxon>Alphaproteobacteria</taxon>
        <taxon>Rhodobacterales</taxon>
        <taxon>Paracoccaceae</taxon>
        <taxon>Allosediminivita</taxon>
    </lineage>
</organism>
<dbReference type="InterPro" id="IPR039569">
    <property type="entry name" value="FAS1-like_DH_region"/>
</dbReference>
<evidence type="ECO:0000259" key="1">
    <source>
        <dbReference type="Pfam" id="PF13452"/>
    </source>
</evidence>
<dbReference type="PIRSF" id="PIRSF018072">
    <property type="entry name" value="UCP018072"/>
    <property type="match status" value="1"/>
</dbReference>
<dbReference type="InterPro" id="IPR029069">
    <property type="entry name" value="HotDog_dom_sf"/>
</dbReference>
<dbReference type="CDD" id="cd03441">
    <property type="entry name" value="R_hydratase_like"/>
    <property type="match status" value="1"/>
</dbReference>
<name>A0A2T6A7J7_9RHOB</name>
<dbReference type="Proteomes" id="UP000244069">
    <property type="component" value="Unassembled WGS sequence"/>
</dbReference>
<sequence length="153" mass="16850">MYVDRDFALGLDLDPIPIEVERGRLRLFAKAIGETNPVYFDLDAARAAGYPDLPAPPSFLGNAVELEIPEPLYWMSAVGIDITSTLHGGQKMVYHEMVFAGDSLMLHRSIVDVYVKKAGALEFVVKKTEIMRGDTLVVEAFCNIAVLHPEAGK</sequence>
<dbReference type="RefSeq" id="WP_107978633.1">
    <property type="nucleotide sequence ID" value="NZ_BMEZ01000035.1"/>
</dbReference>
<dbReference type="SUPFAM" id="SSF54637">
    <property type="entry name" value="Thioesterase/thiol ester dehydrase-isomerase"/>
    <property type="match status" value="1"/>
</dbReference>
<dbReference type="Pfam" id="PF13452">
    <property type="entry name" value="FAS1_DH_region"/>
    <property type="match status" value="1"/>
</dbReference>
<evidence type="ECO:0000313" key="3">
    <source>
        <dbReference type="Proteomes" id="UP000244069"/>
    </source>
</evidence>